<dbReference type="PANTHER" id="PTHR42756">
    <property type="entry name" value="TRANSCRIPTIONAL REGULATOR, MARR"/>
    <property type="match status" value="1"/>
</dbReference>
<dbReference type="PROSITE" id="PS50995">
    <property type="entry name" value="HTH_MARR_2"/>
    <property type="match status" value="1"/>
</dbReference>
<dbReference type="PANTHER" id="PTHR42756:SF1">
    <property type="entry name" value="TRANSCRIPTIONAL REPRESSOR OF EMRAB OPERON"/>
    <property type="match status" value="1"/>
</dbReference>
<feature type="domain" description="HTH marR-type" evidence="4">
    <location>
        <begin position="5"/>
        <end position="140"/>
    </location>
</feature>
<keyword evidence="2 5" id="KW-0238">DNA-binding</keyword>
<dbReference type="RefSeq" id="WP_180011026.1">
    <property type="nucleotide sequence ID" value="NZ_CP060811.1"/>
</dbReference>
<dbReference type="SMART" id="SM00347">
    <property type="entry name" value="HTH_MARR"/>
    <property type="match status" value="1"/>
</dbReference>
<evidence type="ECO:0000313" key="5">
    <source>
        <dbReference type="EMBL" id="QQN86909.1"/>
    </source>
</evidence>
<evidence type="ECO:0000256" key="2">
    <source>
        <dbReference type="ARBA" id="ARBA00023125"/>
    </source>
</evidence>
<evidence type="ECO:0000259" key="4">
    <source>
        <dbReference type="PROSITE" id="PS50995"/>
    </source>
</evidence>
<dbReference type="InterPro" id="IPR036388">
    <property type="entry name" value="WH-like_DNA-bd_sf"/>
</dbReference>
<name>A0A7T7WGH5_9GAMM</name>
<accession>A0A7T7WGH5</accession>
<gene>
    <name evidence="5" type="ORF">IAQ69_08395</name>
</gene>
<dbReference type="AlphaFoldDB" id="A0A7T7WGH5"/>
<protein>
    <submittedName>
        <fullName evidence="5">Winged helix DNA-binding protein</fullName>
    </submittedName>
</protein>
<evidence type="ECO:0000313" key="6">
    <source>
        <dbReference type="Proteomes" id="UP000596079"/>
    </source>
</evidence>
<proteinExistence type="predicted"/>
<evidence type="ECO:0000256" key="1">
    <source>
        <dbReference type="ARBA" id="ARBA00023015"/>
    </source>
</evidence>
<dbReference type="InterPro" id="IPR000835">
    <property type="entry name" value="HTH_MarR-typ"/>
</dbReference>
<dbReference type="Proteomes" id="UP000596079">
    <property type="component" value="Chromosome"/>
</dbReference>
<dbReference type="SUPFAM" id="SSF46785">
    <property type="entry name" value="Winged helix' DNA-binding domain"/>
    <property type="match status" value="1"/>
</dbReference>
<reference evidence="5 6" key="1">
    <citation type="submission" date="2020-08" db="EMBL/GenBank/DDBJ databases">
        <title>Emergence of ISAba1-mediated novel tet(X) in Acinetobacter variabilis from a chicken farm.</title>
        <authorList>
            <person name="Peng K."/>
            <person name="Li R."/>
        </authorList>
    </citation>
    <scope>NUCLEOTIDE SEQUENCE [LARGE SCALE GENOMIC DNA]</scope>
    <source>
        <strain evidence="5 6">XM9F202-2</strain>
    </source>
</reference>
<dbReference type="Gene3D" id="1.10.10.10">
    <property type="entry name" value="Winged helix-like DNA-binding domain superfamily/Winged helix DNA-binding domain"/>
    <property type="match status" value="1"/>
</dbReference>
<dbReference type="GO" id="GO:0003700">
    <property type="term" value="F:DNA-binding transcription factor activity"/>
    <property type="evidence" value="ECO:0007669"/>
    <property type="project" value="InterPro"/>
</dbReference>
<evidence type="ECO:0000256" key="3">
    <source>
        <dbReference type="ARBA" id="ARBA00023163"/>
    </source>
</evidence>
<dbReference type="GO" id="GO:0003677">
    <property type="term" value="F:DNA binding"/>
    <property type="evidence" value="ECO:0007669"/>
    <property type="project" value="UniProtKB-KW"/>
</dbReference>
<dbReference type="InterPro" id="IPR036390">
    <property type="entry name" value="WH_DNA-bd_sf"/>
</dbReference>
<sequence>MFQPSSRFRSLLLRCARLMSDEINTILLSSQLNYSLWQVLYTIQSQQQCTLVDISSYLNVSKPSITKRIQHLSELDLICQIETEDKRQKLFKLSEQGVKTFNLCSKQIDAFEDQLLQQIDAHDLQSSKNTLVQLIQQLHPSSQETPQ</sequence>
<keyword evidence="1" id="KW-0805">Transcription regulation</keyword>
<dbReference type="EMBL" id="CP060811">
    <property type="protein sequence ID" value="QQN86909.1"/>
    <property type="molecule type" value="Genomic_DNA"/>
</dbReference>
<organism evidence="5 6">
    <name type="scientific">Acinetobacter variabilis</name>
    <dbReference type="NCBI Taxonomy" id="70346"/>
    <lineage>
        <taxon>Bacteria</taxon>
        <taxon>Pseudomonadati</taxon>
        <taxon>Pseudomonadota</taxon>
        <taxon>Gammaproteobacteria</taxon>
        <taxon>Moraxellales</taxon>
        <taxon>Moraxellaceae</taxon>
        <taxon>Acinetobacter</taxon>
    </lineage>
</organism>
<dbReference type="Pfam" id="PF13463">
    <property type="entry name" value="HTH_27"/>
    <property type="match status" value="1"/>
</dbReference>
<keyword evidence="3" id="KW-0804">Transcription</keyword>